<comment type="caution">
    <text evidence="2">The sequence shown here is derived from an EMBL/GenBank/DDBJ whole genome shotgun (WGS) entry which is preliminary data.</text>
</comment>
<dbReference type="AlphaFoldDB" id="A0A8S2YYI5"/>
<feature type="region of interest" description="Disordered" evidence="1">
    <location>
        <begin position="1"/>
        <end position="56"/>
    </location>
</feature>
<gene>
    <name evidence="2" type="ORF">BYL167_LOCUS39113</name>
    <name evidence="3" type="ORF">GIL414_LOCUS55040</name>
</gene>
<feature type="non-terminal residue" evidence="2">
    <location>
        <position position="80"/>
    </location>
</feature>
<feature type="compositionally biased region" description="Low complexity" evidence="1">
    <location>
        <begin position="11"/>
        <end position="23"/>
    </location>
</feature>
<accession>A0A8S2YYI5</accession>
<evidence type="ECO:0000313" key="4">
    <source>
        <dbReference type="Proteomes" id="UP000681967"/>
    </source>
</evidence>
<feature type="non-terminal residue" evidence="2">
    <location>
        <position position="1"/>
    </location>
</feature>
<proteinExistence type="predicted"/>
<dbReference type="Proteomes" id="UP000681720">
    <property type="component" value="Unassembled WGS sequence"/>
</dbReference>
<evidence type="ECO:0000313" key="2">
    <source>
        <dbReference type="EMBL" id="CAF4575954.1"/>
    </source>
</evidence>
<sequence>YFQQQTPNDASSSSPSSSAKLSSFMGDNENKTPFIFSKTSKDPKYTTNQTDEEKREREAKAAWDVRMLKYTSYFLGVWLV</sequence>
<protein>
    <submittedName>
        <fullName evidence="2">Uncharacterized protein</fullName>
    </submittedName>
</protein>
<dbReference type="EMBL" id="CAJOBH010093276">
    <property type="protein sequence ID" value="CAF4575954.1"/>
    <property type="molecule type" value="Genomic_DNA"/>
</dbReference>
<evidence type="ECO:0000313" key="3">
    <source>
        <dbReference type="EMBL" id="CAF4964252.1"/>
    </source>
</evidence>
<name>A0A8S2YYI5_9BILA</name>
<dbReference type="EMBL" id="CAJOBJ010194379">
    <property type="protein sequence ID" value="CAF4964252.1"/>
    <property type="molecule type" value="Genomic_DNA"/>
</dbReference>
<organism evidence="2 4">
    <name type="scientific">Rotaria magnacalcarata</name>
    <dbReference type="NCBI Taxonomy" id="392030"/>
    <lineage>
        <taxon>Eukaryota</taxon>
        <taxon>Metazoa</taxon>
        <taxon>Spiralia</taxon>
        <taxon>Gnathifera</taxon>
        <taxon>Rotifera</taxon>
        <taxon>Eurotatoria</taxon>
        <taxon>Bdelloidea</taxon>
        <taxon>Philodinida</taxon>
        <taxon>Philodinidae</taxon>
        <taxon>Rotaria</taxon>
    </lineage>
</organism>
<dbReference type="Proteomes" id="UP000681967">
    <property type="component" value="Unassembled WGS sequence"/>
</dbReference>
<reference evidence="2" key="1">
    <citation type="submission" date="2021-02" db="EMBL/GenBank/DDBJ databases">
        <authorList>
            <person name="Nowell W R."/>
        </authorList>
    </citation>
    <scope>NUCLEOTIDE SEQUENCE</scope>
</reference>
<feature type="compositionally biased region" description="Polar residues" evidence="1">
    <location>
        <begin position="1"/>
        <end position="10"/>
    </location>
</feature>
<evidence type="ECO:0000256" key="1">
    <source>
        <dbReference type="SAM" id="MobiDB-lite"/>
    </source>
</evidence>